<evidence type="ECO:0000313" key="3">
    <source>
        <dbReference type="Proteomes" id="UP000178367"/>
    </source>
</evidence>
<proteinExistence type="predicted"/>
<dbReference type="EMBL" id="MFGB01000005">
    <property type="protein sequence ID" value="OGF27944.1"/>
    <property type="molecule type" value="Genomic_DNA"/>
</dbReference>
<dbReference type="Proteomes" id="UP000178367">
    <property type="component" value="Unassembled WGS sequence"/>
</dbReference>
<protein>
    <recommendedName>
        <fullName evidence="4">DUF454 domain-containing protein</fullName>
    </recommendedName>
</protein>
<keyword evidence="1" id="KW-0812">Transmembrane</keyword>
<keyword evidence="1" id="KW-1133">Transmembrane helix</keyword>
<dbReference type="AlphaFoldDB" id="A0A1F5SMN2"/>
<evidence type="ECO:0000256" key="1">
    <source>
        <dbReference type="SAM" id="Phobius"/>
    </source>
</evidence>
<sequence>MLALTLRKILLVSAGILTVVFGIISLVLPILPGFVLIIVGLMLFAKAAGGHWEKSTEHKIQNMVIMIKAKLIGLRLAARKITAIFF</sequence>
<organism evidence="2 3">
    <name type="scientific">Candidatus Falkowbacteria bacterium RIFOXYA2_FULL_47_19</name>
    <dbReference type="NCBI Taxonomy" id="1797994"/>
    <lineage>
        <taxon>Bacteria</taxon>
        <taxon>Candidatus Falkowiibacteriota</taxon>
    </lineage>
</organism>
<accession>A0A1F5SMN2</accession>
<dbReference type="InterPro" id="IPR019099">
    <property type="entry name" value="Uncharacterised_PGPGW_TM"/>
</dbReference>
<keyword evidence="1" id="KW-0472">Membrane</keyword>
<feature type="transmembrane region" description="Helical" evidence="1">
    <location>
        <begin position="9"/>
        <end position="28"/>
    </location>
</feature>
<dbReference type="Pfam" id="PF09656">
    <property type="entry name" value="PGPGW"/>
    <property type="match status" value="1"/>
</dbReference>
<feature type="transmembrane region" description="Helical" evidence="1">
    <location>
        <begin position="34"/>
        <end position="52"/>
    </location>
</feature>
<comment type="caution">
    <text evidence="2">The sequence shown here is derived from an EMBL/GenBank/DDBJ whole genome shotgun (WGS) entry which is preliminary data.</text>
</comment>
<reference evidence="2 3" key="1">
    <citation type="journal article" date="2016" name="Nat. Commun.">
        <title>Thousands of microbial genomes shed light on interconnected biogeochemical processes in an aquifer system.</title>
        <authorList>
            <person name="Anantharaman K."/>
            <person name="Brown C.T."/>
            <person name="Hug L.A."/>
            <person name="Sharon I."/>
            <person name="Castelle C.J."/>
            <person name="Probst A.J."/>
            <person name="Thomas B.C."/>
            <person name="Singh A."/>
            <person name="Wilkins M.J."/>
            <person name="Karaoz U."/>
            <person name="Brodie E.L."/>
            <person name="Williams K.H."/>
            <person name="Hubbard S.S."/>
            <person name="Banfield J.F."/>
        </authorList>
    </citation>
    <scope>NUCLEOTIDE SEQUENCE [LARGE SCALE GENOMIC DNA]</scope>
</reference>
<evidence type="ECO:0008006" key="4">
    <source>
        <dbReference type="Google" id="ProtNLM"/>
    </source>
</evidence>
<name>A0A1F5SMN2_9BACT</name>
<gene>
    <name evidence="2" type="ORF">A2227_05035</name>
</gene>
<evidence type="ECO:0000313" key="2">
    <source>
        <dbReference type="EMBL" id="OGF27944.1"/>
    </source>
</evidence>